<evidence type="ECO:0000313" key="26">
    <source>
        <dbReference type="Proteomes" id="UP000030759"/>
    </source>
</evidence>
<evidence type="ECO:0000256" key="12">
    <source>
        <dbReference type="ARBA" id="ARBA00023505"/>
    </source>
</evidence>
<dbReference type="InterPro" id="IPR029019">
    <property type="entry name" value="HEX_eukaryotic_N"/>
</dbReference>
<comment type="catalytic activity">
    <reaction evidence="1 19">
        <text>Hydrolysis of terminal non-reducing N-acetyl-D-hexosamine residues in N-acetyl-beta-D-hexosaminides.</text>
        <dbReference type="EC" id="3.2.1.52"/>
    </reaction>
</comment>
<sequence length="546" mass="62624">MAGCRLWVSLLLAAALASSATAVWPWPQYIQTYHRRYTLYPNNFQFRYHAASAAQAGCVVLDEAFRRYRNLLFGSGSWPRPSFSRKQLILGKNVLVVSVITAECNEFPNLESVENCKYHPAPCPQINLTFVISDTLTINDDQCLLVSETVWGALRGLETFSQLVWKSAEGTFFINKTKIKDFPRFPHRGILLDTSRHYLPLSSILDTLDVMAYNKFNVFHWHLVDDSSFPYESFTFPELTRKGSYNPVTHIYTAQDVKEVIEYARLRGIRVLAEFDTPGHTLSWGPGVPGLLTPCYSGSRPSGTFGPVNPSLNSTYDFMSTFFLEISSVFPDFYLHLGGDEVDFTCWRSNPNIEAFMKKKGFSDFKQLESFYIQTLLDIVSDYDKGYVVWQEVFDNKVKVRPDTIIQVWREEIPVDYMKEMEEITKAGFRALLSAPWYLNRVTYGPDWKDMYKVEPLAFHGTSEQKGLVIGGEACMWGEYVDSTNLVPRLWPRAGAIAERLWSSNLTTNMDFAFKRLSHFRCEMLRRGVQAQPISVGYCEQEFEQT</sequence>
<evidence type="ECO:0000313" key="25">
    <source>
        <dbReference type="EMBL" id="ERE76429.1"/>
    </source>
</evidence>
<evidence type="ECO:0000256" key="7">
    <source>
        <dbReference type="ARBA" id="ARBA00023145"/>
    </source>
</evidence>
<dbReference type="Pfam" id="PF14845">
    <property type="entry name" value="Glycohydro_20b2"/>
    <property type="match status" value="1"/>
</dbReference>
<dbReference type="Gene3D" id="3.20.20.80">
    <property type="entry name" value="Glycosidases"/>
    <property type="match status" value="1"/>
</dbReference>
<evidence type="ECO:0000256" key="17">
    <source>
        <dbReference type="ARBA" id="ARBA00047301"/>
    </source>
</evidence>
<comment type="function">
    <text evidence="15">Hydrolyzes the non-reducing end N-acetyl-D-hexosamine and/or sulfated N-acetyl-D-hexosamine of glycoconjugates, such as the oligosaccharide moieties from proteins and neutral glycolipids, or from certain mucopolysaccharides. The isozyme S is as active as the isozyme A on the anionic bis-sulfated glycans, the chondroitin-6-sulfate trisaccharide (C6S-3), and the dermatan sulfate pentasaccharide, and the sulfated glycosphingolipid SM2. The isozyme B does not hydrolyze each of these substrates, however hydrolyzes efficiently neutral oligosaccharide. Only the isozyme A is responsible for the degradation of GM2 gangliosides in the presence of GM2A.</text>
</comment>
<reference evidence="26" key="1">
    <citation type="journal article" date="2013" name="Nat. Biotechnol.">
        <title>Chinese hamster genome sequenced from sorted chromosomes.</title>
        <authorList>
            <person name="Brinkrolf K."/>
            <person name="Rupp O."/>
            <person name="Laux H."/>
            <person name="Kollin F."/>
            <person name="Ernst W."/>
            <person name="Linke B."/>
            <person name="Kofler R."/>
            <person name="Romand S."/>
            <person name="Hesse F."/>
            <person name="Budach W.E."/>
            <person name="Galosy S."/>
            <person name="Muller D."/>
            <person name="Noll T."/>
            <person name="Wienberg J."/>
            <person name="Jostock T."/>
            <person name="Leonard M."/>
            <person name="Grillari J."/>
            <person name="Tauch A."/>
            <person name="Goesmann A."/>
            <person name="Helk B."/>
            <person name="Mott J.E."/>
            <person name="Puhler A."/>
            <person name="Borth N."/>
        </authorList>
    </citation>
    <scope>NUCLEOTIDE SEQUENCE [LARGE SCALE GENOMIC DNA]</scope>
    <source>
        <strain evidence="26">17A/GY</strain>
    </source>
</reference>
<dbReference type="InterPro" id="IPR017853">
    <property type="entry name" value="GH"/>
</dbReference>
<comment type="subcellular location">
    <subcellularLocation>
        <location evidence="2">Lysosome</location>
    </subcellularLocation>
</comment>
<dbReference type="CDD" id="cd06562">
    <property type="entry name" value="GH20_HexA_HexB-like"/>
    <property type="match status" value="1"/>
</dbReference>
<evidence type="ECO:0000256" key="1">
    <source>
        <dbReference type="ARBA" id="ARBA00001231"/>
    </source>
</evidence>
<proteinExistence type="inferred from homology"/>
<dbReference type="GO" id="GO:0005975">
    <property type="term" value="P:carbohydrate metabolic process"/>
    <property type="evidence" value="ECO:0007669"/>
    <property type="project" value="InterPro"/>
</dbReference>
<dbReference type="GO" id="GO:0004563">
    <property type="term" value="F:beta-N-acetylhexosaminidase activity"/>
    <property type="evidence" value="ECO:0007669"/>
    <property type="project" value="UniProtKB-EC"/>
</dbReference>
<evidence type="ECO:0000256" key="18">
    <source>
        <dbReference type="ARBA" id="ARBA00049464"/>
    </source>
</evidence>
<comment type="catalytic activity">
    <reaction evidence="18">
        <text>N-acetyl-beta-D-6-sulfogalactosaminyl-(1-&gt;4)-alpha-L-iduronyl-(1-&gt;3)-N-acetyl-D-6-sulfogalactosamine + H2O = alpha-L-iduronyl-(1-&gt;3)-N-acetyl-D-6-sulfogalactosamine + N-acetyl-D-6-sulfogalactosamine</text>
        <dbReference type="Rhea" id="RHEA:64384"/>
        <dbReference type="ChEBI" id="CHEBI:15377"/>
        <dbReference type="ChEBI" id="CHEBI:152567"/>
        <dbReference type="ChEBI" id="CHEBI:152568"/>
        <dbReference type="ChEBI" id="CHEBI:153064"/>
    </reaction>
    <physiologicalReaction direction="left-to-right" evidence="18">
        <dbReference type="Rhea" id="RHEA:64385"/>
    </physiologicalReaction>
</comment>
<comment type="catalytic activity">
    <reaction evidence="14">
        <text>a ganglioside GM2 + H2O = a ganglioside GM3 + N-acetyl-beta-D-galactosamine</text>
        <dbReference type="Rhea" id="RHEA:47968"/>
        <dbReference type="ChEBI" id="CHEBI:15377"/>
        <dbReference type="ChEBI" id="CHEBI:28497"/>
        <dbReference type="ChEBI" id="CHEBI:79210"/>
        <dbReference type="ChEBI" id="CHEBI:79218"/>
    </reaction>
    <physiologicalReaction direction="left-to-right" evidence="14">
        <dbReference type="Rhea" id="RHEA:47969"/>
    </physiologicalReaction>
</comment>
<feature type="disulfide bond" evidence="21">
    <location>
        <begin position="295"/>
        <end position="346"/>
    </location>
</feature>
<feature type="domain" description="Beta-hexosaminidase eukaryotic type N-terminal" evidence="24">
    <location>
        <begin position="23"/>
        <end position="163"/>
    </location>
</feature>
<feature type="signal peptide" evidence="22">
    <location>
        <begin position="1"/>
        <end position="22"/>
    </location>
</feature>
<evidence type="ECO:0000256" key="8">
    <source>
        <dbReference type="ARBA" id="ARBA00023157"/>
    </source>
</evidence>
<protein>
    <recommendedName>
        <fullName evidence="19">Beta-hexosaminidase</fullName>
        <ecNumber evidence="19">3.2.1.52</ecNumber>
    </recommendedName>
</protein>
<dbReference type="InterPro" id="IPR025705">
    <property type="entry name" value="Beta_hexosaminidase_sua/sub"/>
</dbReference>
<dbReference type="InterPro" id="IPR029018">
    <property type="entry name" value="Hex-like_dom2"/>
</dbReference>
<comment type="catalytic activity">
    <reaction evidence="17">
        <text>N-acetyl-beta-D-galactosaminyl-(1-&gt;4)-beta-D-3-sulfogalactosyl-(1-&gt;4)-beta-D-glucosyl-(1&lt;-&gt;1')-ceramide + H2O = a beta-D-3-sulfogalactosyl-(1-&gt;4)-beta-D-glucosyl-(1&lt;-&gt;1')-ceramide + N-acetyl-beta-D-galactosamine</text>
        <dbReference type="Rhea" id="RHEA:48276"/>
        <dbReference type="ChEBI" id="CHEBI:15377"/>
        <dbReference type="ChEBI" id="CHEBI:28497"/>
        <dbReference type="ChEBI" id="CHEBI:90163"/>
        <dbReference type="ChEBI" id="CHEBI:90164"/>
    </reaction>
    <physiologicalReaction direction="left-to-right" evidence="17">
        <dbReference type="Rhea" id="RHEA:48277"/>
    </physiologicalReaction>
</comment>
<evidence type="ECO:0000256" key="6">
    <source>
        <dbReference type="ARBA" id="ARBA00023098"/>
    </source>
</evidence>
<feature type="domain" description="Glycoside hydrolase family 20 catalytic" evidence="23">
    <location>
        <begin position="185"/>
        <end position="504"/>
    </location>
</feature>
<feature type="disulfide bond" evidence="21">
    <location>
        <begin position="58"/>
        <end position="104"/>
    </location>
</feature>
<evidence type="ECO:0000256" key="5">
    <source>
        <dbReference type="ARBA" id="ARBA00022801"/>
    </source>
</evidence>
<dbReference type="Gene3D" id="3.30.379.10">
    <property type="entry name" value="Chitobiase/beta-hexosaminidase domain 2-like"/>
    <property type="match status" value="1"/>
</dbReference>
<evidence type="ECO:0000256" key="13">
    <source>
        <dbReference type="ARBA" id="ARBA00043767"/>
    </source>
</evidence>
<dbReference type="FunFam" id="3.20.20.80:FF:000049">
    <property type="entry name" value="Beta-hexosaminidase A"/>
    <property type="match status" value="1"/>
</dbReference>
<evidence type="ECO:0000256" key="11">
    <source>
        <dbReference type="ARBA" id="ARBA00023295"/>
    </source>
</evidence>
<dbReference type="EMBL" id="KE674408">
    <property type="protein sequence ID" value="ERE76429.1"/>
    <property type="molecule type" value="Genomic_DNA"/>
</dbReference>
<evidence type="ECO:0000259" key="24">
    <source>
        <dbReference type="Pfam" id="PF14845"/>
    </source>
</evidence>
<organism evidence="25 26">
    <name type="scientific">Cricetulus griseus</name>
    <name type="common">Chinese hamster</name>
    <name type="synonym">Cricetulus barabensis griseus</name>
    <dbReference type="NCBI Taxonomy" id="10029"/>
    <lineage>
        <taxon>Eukaryota</taxon>
        <taxon>Metazoa</taxon>
        <taxon>Chordata</taxon>
        <taxon>Craniata</taxon>
        <taxon>Vertebrata</taxon>
        <taxon>Euteleostomi</taxon>
        <taxon>Mammalia</taxon>
        <taxon>Eutheria</taxon>
        <taxon>Euarchontoglires</taxon>
        <taxon>Glires</taxon>
        <taxon>Rodentia</taxon>
        <taxon>Myomorpha</taxon>
        <taxon>Muroidea</taxon>
        <taxon>Cricetidae</taxon>
        <taxon>Cricetinae</taxon>
        <taxon>Cricetulus</taxon>
    </lineage>
</organism>
<keyword evidence="7" id="KW-0865">Zymogen</keyword>
<dbReference type="PIRSF" id="PIRSF001093">
    <property type="entry name" value="B-hxosamndse_ab_euk"/>
    <property type="match status" value="1"/>
</dbReference>
<dbReference type="PANTHER" id="PTHR22600">
    <property type="entry name" value="BETA-HEXOSAMINIDASE"/>
    <property type="match status" value="1"/>
</dbReference>
<keyword evidence="9" id="KW-0325">Glycoprotein</keyword>
<dbReference type="GO" id="GO:0006689">
    <property type="term" value="P:ganglioside catabolic process"/>
    <property type="evidence" value="ECO:0007669"/>
    <property type="project" value="TreeGrafter"/>
</dbReference>
<evidence type="ECO:0000256" key="3">
    <source>
        <dbReference type="ARBA" id="ARBA00006285"/>
    </source>
</evidence>
<evidence type="ECO:0000256" key="22">
    <source>
        <dbReference type="SAM" id="SignalP"/>
    </source>
</evidence>
<evidence type="ECO:0000256" key="9">
    <source>
        <dbReference type="ARBA" id="ARBA00023180"/>
    </source>
</evidence>
<dbReference type="Pfam" id="PF00728">
    <property type="entry name" value="Glyco_hydro_20"/>
    <property type="match status" value="1"/>
</dbReference>
<keyword evidence="10" id="KW-0458">Lysosome</keyword>
<evidence type="ECO:0000256" key="4">
    <source>
        <dbReference type="ARBA" id="ARBA00022729"/>
    </source>
</evidence>
<evidence type="ECO:0000256" key="10">
    <source>
        <dbReference type="ARBA" id="ARBA00023228"/>
    </source>
</evidence>
<evidence type="ECO:0000256" key="15">
    <source>
        <dbReference type="ARBA" id="ARBA00045782"/>
    </source>
</evidence>
<keyword evidence="6" id="KW-0443">Lipid metabolism</keyword>
<feature type="active site" description="Proton donor" evidence="20">
    <location>
        <position position="341"/>
    </location>
</feature>
<dbReference type="InterPro" id="IPR015883">
    <property type="entry name" value="Glyco_hydro_20_cat"/>
</dbReference>
<dbReference type="AlphaFoldDB" id="A0A061I8U9"/>
<keyword evidence="4 22" id="KW-0732">Signal</keyword>
<keyword evidence="11 19" id="KW-0326">Glycosidase</keyword>
<feature type="disulfide bond" evidence="21">
    <location>
        <begin position="522"/>
        <end position="539"/>
    </location>
</feature>
<dbReference type="GO" id="GO:0016020">
    <property type="term" value="C:membrane"/>
    <property type="evidence" value="ECO:0007669"/>
    <property type="project" value="TreeGrafter"/>
</dbReference>
<evidence type="ECO:0000256" key="20">
    <source>
        <dbReference type="PIRSR" id="PIRSR001093-1"/>
    </source>
</evidence>
<comment type="similarity">
    <text evidence="3 19">Belongs to the glycosyl hydrolase 20 family.</text>
</comment>
<feature type="chain" id="PRO_5001600592" description="Beta-hexosaminidase" evidence="22">
    <location>
        <begin position="23"/>
        <end position="546"/>
    </location>
</feature>
<comment type="catalytic activity">
    <reaction evidence="13">
        <text>a ganglioside GM2 (d18:1(4E)) + H2O = a ganglioside GM3 (d18:1(4E)) + N-acetyl-beta-D-galactosamine</text>
        <dbReference type="Rhea" id="RHEA:47940"/>
        <dbReference type="ChEBI" id="CHEBI:15377"/>
        <dbReference type="ChEBI" id="CHEBI:28497"/>
        <dbReference type="ChEBI" id="CHEBI:60065"/>
        <dbReference type="ChEBI" id="CHEBI:71502"/>
    </reaction>
    <physiologicalReaction direction="left-to-right" evidence="13">
        <dbReference type="Rhea" id="RHEA:47941"/>
    </physiologicalReaction>
</comment>
<dbReference type="Proteomes" id="UP000030759">
    <property type="component" value="Unassembled WGS sequence"/>
</dbReference>
<evidence type="ECO:0000256" key="19">
    <source>
        <dbReference type="PIRNR" id="PIRNR001093"/>
    </source>
</evidence>
<evidence type="ECO:0000256" key="16">
    <source>
        <dbReference type="ARBA" id="ARBA00046515"/>
    </source>
</evidence>
<evidence type="ECO:0000259" key="23">
    <source>
        <dbReference type="Pfam" id="PF00728"/>
    </source>
</evidence>
<dbReference type="SUPFAM" id="SSF51445">
    <property type="entry name" value="(Trans)glycosidases"/>
    <property type="match status" value="1"/>
</dbReference>
<comment type="catalytic activity">
    <reaction evidence="12">
        <text>beta-D-GalNAc-(1-&gt;4)-alpha-L-IdoA-(1-&gt;3)-beta-D-GalNAc-4-sulfate-(1-&gt;4)-alpha-L-IdoA-(1-&gt;3)-D-GalNAc-4-sulfate + H2O = alpha-L-IdoA-(1-&gt;3)-beta-D-GalNAc-4-sulfate-(1-&gt;4)-alpha-L-IdoA-(1-&gt;3)-D-GalNAc-4-sulfate + N-acetyl-D-galactosamine</text>
        <dbReference type="Rhea" id="RHEA:64372"/>
        <dbReference type="ChEBI" id="CHEBI:15377"/>
        <dbReference type="ChEBI" id="CHEBI:28037"/>
        <dbReference type="ChEBI" id="CHEBI:152565"/>
        <dbReference type="ChEBI" id="CHEBI:152566"/>
    </reaction>
    <physiologicalReaction direction="left-to-right" evidence="12">
        <dbReference type="Rhea" id="RHEA:64373"/>
    </physiologicalReaction>
</comment>
<evidence type="ECO:0000256" key="14">
    <source>
        <dbReference type="ARBA" id="ARBA00043827"/>
    </source>
</evidence>
<accession>A0A061I8U9</accession>
<evidence type="ECO:0000256" key="21">
    <source>
        <dbReference type="PIRSR" id="PIRSR001093-2"/>
    </source>
</evidence>
<dbReference type="PRINTS" id="PR00738">
    <property type="entry name" value="GLHYDRLASE20"/>
</dbReference>
<keyword evidence="8 21" id="KW-1015">Disulfide bond</keyword>
<gene>
    <name evidence="25" type="ORF">H671_4g11851</name>
</gene>
<dbReference type="GO" id="GO:0005764">
    <property type="term" value="C:lysosome"/>
    <property type="evidence" value="ECO:0007669"/>
    <property type="project" value="UniProtKB-SubCell"/>
</dbReference>
<evidence type="ECO:0000256" key="2">
    <source>
        <dbReference type="ARBA" id="ARBA00004371"/>
    </source>
</evidence>
<name>A0A061I8U9_CRIGR</name>
<dbReference type="PANTHER" id="PTHR22600:SF39">
    <property type="entry name" value="BETA-HEXOSAMINIDASE SUBUNIT ALPHA"/>
    <property type="match status" value="1"/>
</dbReference>
<comment type="subunit">
    <text evidence="16">There are 3 beta-hexosaminidase isozymes: isozyme A (hexosaminidase A) is a heterodimer composed of one subunit alpha and one subunit beta (chain A and B); isozyme B (hexosaminidase B) is a homodimer of two beta subunits (two chains A and B); isozyme S (hexosaminidase S) is a homodimer of two alpha subunits. The composition of the dimer (isozyme A versus isozyme S) has a significant effect on the substrate specificity of the alpha subunit active site.</text>
</comment>
<dbReference type="SUPFAM" id="SSF55545">
    <property type="entry name" value="beta-N-acetylhexosaminidase-like domain"/>
    <property type="match status" value="1"/>
</dbReference>
<dbReference type="EC" id="3.2.1.52" evidence="19"/>
<dbReference type="GO" id="GO:0030203">
    <property type="term" value="P:glycosaminoglycan metabolic process"/>
    <property type="evidence" value="ECO:0007669"/>
    <property type="project" value="TreeGrafter"/>
</dbReference>
<keyword evidence="5 19" id="KW-0378">Hydrolase</keyword>